<dbReference type="CDD" id="cd15457">
    <property type="entry name" value="NADAR"/>
    <property type="match status" value="3"/>
</dbReference>
<feature type="compositionally biased region" description="Basic residues" evidence="7">
    <location>
        <begin position="1298"/>
        <end position="1312"/>
    </location>
</feature>
<dbReference type="SUPFAM" id="SSF54928">
    <property type="entry name" value="RNA-binding domain, RBD"/>
    <property type="match status" value="1"/>
</dbReference>
<feature type="region of interest" description="Disordered" evidence="7">
    <location>
        <begin position="225"/>
        <end position="294"/>
    </location>
</feature>
<dbReference type="GO" id="GO:0005654">
    <property type="term" value="C:nucleoplasm"/>
    <property type="evidence" value="ECO:0007669"/>
    <property type="project" value="TreeGrafter"/>
</dbReference>
<dbReference type="Gene3D" id="1.10.357.40">
    <property type="entry name" value="YbiA-like"/>
    <property type="match status" value="3"/>
</dbReference>
<dbReference type="WBParaSite" id="scf7180000419001.g3224">
    <property type="protein sequence ID" value="scf7180000419001.g3224"/>
    <property type="gene ID" value="scf7180000419001.g3224"/>
</dbReference>
<keyword evidence="5" id="KW-0539">Nucleus</keyword>
<dbReference type="CDD" id="cd12365">
    <property type="entry name" value="RRM_RNPS1"/>
    <property type="match status" value="1"/>
</dbReference>
<evidence type="ECO:0000256" key="1">
    <source>
        <dbReference type="ARBA" id="ARBA00004123"/>
    </source>
</evidence>
<dbReference type="GO" id="GO:0061574">
    <property type="term" value="C:ASAP complex"/>
    <property type="evidence" value="ECO:0007669"/>
    <property type="project" value="TreeGrafter"/>
</dbReference>
<feature type="region of interest" description="Disordered" evidence="7">
    <location>
        <begin position="1171"/>
        <end position="1195"/>
    </location>
</feature>
<dbReference type="InterPro" id="IPR012816">
    <property type="entry name" value="NADAR"/>
</dbReference>
<feature type="region of interest" description="Disordered" evidence="7">
    <location>
        <begin position="1136"/>
        <end position="1157"/>
    </location>
</feature>
<feature type="compositionally biased region" description="Basic residues" evidence="7">
    <location>
        <begin position="98"/>
        <end position="118"/>
    </location>
</feature>
<feature type="compositionally biased region" description="Acidic residues" evidence="7">
    <location>
        <begin position="1349"/>
        <end position="1362"/>
    </location>
</feature>
<evidence type="ECO:0000256" key="6">
    <source>
        <dbReference type="PROSITE-ProRule" id="PRU00176"/>
    </source>
</evidence>
<proteinExistence type="predicted"/>
<reference evidence="10" key="1">
    <citation type="submission" date="2022-11" db="UniProtKB">
        <authorList>
            <consortium name="WormBaseParasite"/>
        </authorList>
    </citation>
    <scope>IDENTIFICATION</scope>
</reference>
<evidence type="ECO:0000313" key="10">
    <source>
        <dbReference type="WBParaSite" id="scf7180000419001.g3224"/>
    </source>
</evidence>
<dbReference type="PROSITE" id="PS50102">
    <property type="entry name" value="RRM"/>
    <property type="match status" value="1"/>
</dbReference>
<evidence type="ECO:0000256" key="3">
    <source>
        <dbReference type="ARBA" id="ARBA00022884"/>
    </source>
</evidence>
<evidence type="ECO:0000256" key="7">
    <source>
        <dbReference type="SAM" id="MobiDB-lite"/>
    </source>
</evidence>
<dbReference type="InterPro" id="IPR037238">
    <property type="entry name" value="YbiA-like_sf"/>
</dbReference>
<dbReference type="PANTHER" id="PTHR15481">
    <property type="entry name" value="RIBONUCLEIC ACID BINDING PROTEIN S1"/>
    <property type="match status" value="1"/>
</dbReference>
<feature type="compositionally biased region" description="Low complexity" evidence="7">
    <location>
        <begin position="12"/>
        <end position="43"/>
    </location>
</feature>
<feature type="compositionally biased region" description="Polar residues" evidence="7">
    <location>
        <begin position="1228"/>
        <end position="1240"/>
    </location>
</feature>
<sequence>MVESKPRRRSRSSSSSSASSSTSGSSSGSGSSSSSTSSASRSPTPKKSRPAAGRSERPATNRRSPRRGARSRSPRRAPQPKSEKITVSSSRRSPSPAARRRQASPPRHRSRSPVRRSPPRRERERPAASPLRERRERTPEPQPKRVCARNLSRNITKAHLEEIFSLFGVIKSCELPMDRVHIHIPRGYGYIEYEKAEDAEKAIKHMDGGQIDGLEIQCELTLPYRPGRGSSPLGSFGANFGGTKRDRSRSPRRMGGANRSGVSPPARRPRRSRSPPSRSTGANSIPLGNGGGRFRSPPRLCNMVIAAPATMEEGRILLLGNEADILHSAFTFPLNEGGKRYPSVDHYAYAQILTQLGLDEVHVLALLATTSSNVSRKAIELLQENMPSGHDMNSLSQYLTVSRQSYTMMGLRLRAEQDKRFRQTLMETGDALLIVCDRRDSELGIGMDDEYFVQFSKRHHANAERISAWMHDDRQRPKEVGQNQLGFFLMWLRYELREKEKAKWLSTVEIKDEGVSTDQEGNLVPISLSNFVLSLQGPFQPLSNYYAFTFEMKGCSVEHYVYQRLFEALHLPEDEIVKIRTTVKPVDVSKMAKRLFKRLNIDENELEYKYARLDRWRQSAMKYKITKNEYLQKLLLSTGNAFLLEITPEADTQWACGSDELEYQHLLSKRYITPQLLLQWQSSRTYRPPALSHLGGNKTGLLLMELRTKLASQTTHRIPLITPLTSSVLRSSVSNHMICFSPESVLHPFYPVDIKDDESTAVFPSAIHLAAQEAIEFLDINESNAVWIMEPREGPECWERLHRVICDYMHLPLEIIQQWYQEERQNVLKRAMKMQFEQHPMLLRVLLDTQDALLISCSRFSSIEAELHIGVRERDLRLWLSHVQQDTKQLMDICLRPLAFRPPYIGGNRLGFLLMELRREFILSGVFPHQLPEMTQNVDILLGSESPMENYSVAAPFSILDEINFRAIWANPYLLMLKQQLEEEEGNRSESSEFSAEQWEKSAMLISRDEPQINTFFERLFIGNQTKENDVPIENGIKINGIYHSQTDLPGIDEMPIEMLRSIYIKMAARFRVKLVEMDDLQREIIVRSRDSSCLQDLRRTLERSRENLNAVCEKETPVIVNLTMPPPPIFQAQSSSISIVSQPPPQSSLASSQFPSISSQQLQSSAQWTQAAAISASNGRRPSPTKSEFPLANVGGQFQQKIPSLLPELIMSANAPSLSVTGPPPSFSSQRGGLSTTQPVYGGVRREHQPPSQFSDGNRSRWADRSGRRGGPSHRLGNNQRSGHSKSPPSSSQSFSTRRRARTPPPSHRRVTPTLQHRTTIQREQRDTNVSTTSEVPPPEKKKRVVDESELSEGEILSDDE</sequence>
<keyword evidence="9" id="KW-1185">Reference proteome</keyword>
<keyword evidence="2" id="KW-0507">mRNA processing</keyword>
<dbReference type="InterPro" id="IPR035979">
    <property type="entry name" value="RBD_domain_sf"/>
</dbReference>
<feature type="compositionally biased region" description="Low complexity" evidence="7">
    <location>
        <begin position="88"/>
        <end position="97"/>
    </location>
</feature>
<dbReference type="GO" id="GO:0005737">
    <property type="term" value="C:cytoplasm"/>
    <property type="evidence" value="ECO:0007669"/>
    <property type="project" value="TreeGrafter"/>
</dbReference>
<accession>A0A915NNQ6</accession>
<feature type="compositionally biased region" description="Basic residues" evidence="7">
    <location>
        <begin position="63"/>
        <end position="75"/>
    </location>
</feature>
<feature type="domain" description="RRM" evidence="8">
    <location>
        <begin position="144"/>
        <end position="223"/>
    </location>
</feature>
<dbReference type="Pfam" id="PF00076">
    <property type="entry name" value="RRM_1"/>
    <property type="match status" value="1"/>
</dbReference>
<dbReference type="SMART" id="SM00360">
    <property type="entry name" value="RRM"/>
    <property type="match status" value="1"/>
</dbReference>
<name>A0A915NNQ6_9BILA</name>
<keyword evidence="3 6" id="KW-0694">RNA-binding</keyword>
<dbReference type="Gene3D" id="3.30.70.330">
    <property type="match status" value="1"/>
</dbReference>
<evidence type="ECO:0000256" key="2">
    <source>
        <dbReference type="ARBA" id="ARBA00022664"/>
    </source>
</evidence>
<dbReference type="SUPFAM" id="SSF143990">
    <property type="entry name" value="YbiA-like"/>
    <property type="match status" value="3"/>
</dbReference>
<dbReference type="InterPro" id="IPR012677">
    <property type="entry name" value="Nucleotide-bd_a/b_plait_sf"/>
</dbReference>
<dbReference type="PANTHER" id="PTHR15481:SF0">
    <property type="entry name" value="LD23870P-RELATED"/>
    <property type="match status" value="1"/>
</dbReference>
<dbReference type="GO" id="GO:0003723">
    <property type="term" value="F:RNA binding"/>
    <property type="evidence" value="ECO:0007669"/>
    <property type="project" value="UniProtKB-UniRule"/>
</dbReference>
<feature type="region of interest" description="Disordered" evidence="7">
    <location>
        <begin position="1"/>
        <end position="145"/>
    </location>
</feature>
<feature type="compositionally biased region" description="Basic and acidic residues" evidence="7">
    <location>
        <begin position="1259"/>
        <end position="1268"/>
    </location>
</feature>
<keyword evidence="4" id="KW-0508">mRNA splicing</keyword>
<evidence type="ECO:0000313" key="9">
    <source>
        <dbReference type="Proteomes" id="UP000887560"/>
    </source>
</evidence>
<feature type="compositionally biased region" description="Basic and acidic residues" evidence="7">
    <location>
        <begin position="119"/>
        <end position="143"/>
    </location>
</feature>
<dbReference type="GO" id="GO:0000398">
    <property type="term" value="P:mRNA splicing, via spliceosome"/>
    <property type="evidence" value="ECO:0007669"/>
    <property type="project" value="TreeGrafter"/>
</dbReference>
<organism evidence="9 10">
    <name type="scientific">Meloidogyne floridensis</name>
    <dbReference type="NCBI Taxonomy" id="298350"/>
    <lineage>
        <taxon>Eukaryota</taxon>
        <taxon>Metazoa</taxon>
        <taxon>Ecdysozoa</taxon>
        <taxon>Nematoda</taxon>
        <taxon>Chromadorea</taxon>
        <taxon>Rhabditida</taxon>
        <taxon>Tylenchina</taxon>
        <taxon>Tylenchomorpha</taxon>
        <taxon>Tylenchoidea</taxon>
        <taxon>Meloidogynidae</taxon>
        <taxon>Meloidogyninae</taxon>
        <taxon>Meloidogyne</taxon>
    </lineage>
</organism>
<protein>
    <submittedName>
        <fullName evidence="10">RRM domain-containing protein</fullName>
    </submittedName>
</protein>
<evidence type="ECO:0000256" key="4">
    <source>
        <dbReference type="ARBA" id="ARBA00023187"/>
    </source>
</evidence>
<dbReference type="InterPro" id="IPR034201">
    <property type="entry name" value="RNPS1_RRM"/>
</dbReference>
<dbReference type="InterPro" id="IPR000504">
    <property type="entry name" value="RRM_dom"/>
</dbReference>
<comment type="subcellular location">
    <subcellularLocation>
        <location evidence="1">Nucleus</location>
    </subcellularLocation>
</comment>
<evidence type="ECO:0000259" key="8">
    <source>
        <dbReference type="PROSITE" id="PS50102"/>
    </source>
</evidence>
<evidence type="ECO:0000256" key="5">
    <source>
        <dbReference type="ARBA" id="ARBA00023242"/>
    </source>
</evidence>
<feature type="region of interest" description="Disordered" evidence="7">
    <location>
        <begin position="1221"/>
        <end position="1362"/>
    </location>
</feature>
<dbReference type="Proteomes" id="UP000887560">
    <property type="component" value="Unplaced"/>
</dbReference>
<feature type="compositionally biased region" description="Basic residues" evidence="7">
    <location>
        <begin position="1"/>
        <end position="11"/>
    </location>
</feature>
<feature type="compositionally biased region" description="Low complexity" evidence="7">
    <location>
        <begin position="1282"/>
        <end position="1297"/>
    </location>
</feature>